<organism evidence="1 2">
    <name type="scientific">Streblomastix strix</name>
    <dbReference type="NCBI Taxonomy" id="222440"/>
    <lineage>
        <taxon>Eukaryota</taxon>
        <taxon>Metamonada</taxon>
        <taxon>Preaxostyla</taxon>
        <taxon>Oxymonadida</taxon>
        <taxon>Streblomastigidae</taxon>
        <taxon>Streblomastix</taxon>
    </lineage>
</organism>
<proteinExistence type="predicted"/>
<protein>
    <submittedName>
        <fullName evidence="1">Uncharacterized protein</fullName>
    </submittedName>
</protein>
<accession>A0A5J4T5I8</accession>
<comment type="caution">
    <text evidence="1">The sequence shown here is derived from an EMBL/GenBank/DDBJ whole genome shotgun (WGS) entry which is preliminary data.</text>
</comment>
<dbReference type="Proteomes" id="UP000324800">
    <property type="component" value="Unassembled WGS sequence"/>
</dbReference>
<gene>
    <name evidence="1" type="ORF">EZS28_050986</name>
</gene>
<dbReference type="EMBL" id="SNRW01038025">
    <property type="protein sequence ID" value="KAA6353487.1"/>
    <property type="molecule type" value="Genomic_DNA"/>
</dbReference>
<evidence type="ECO:0000313" key="1">
    <source>
        <dbReference type="EMBL" id="KAA6353487.1"/>
    </source>
</evidence>
<dbReference type="AlphaFoldDB" id="A0A5J4T5I8"/>
<evidence type="ECO:0000313" key="2">
    <source>
        <dbReference type="Proteomes" id="UP000324800"/>
    </source>
</evidence>
<reference evidence="1 2" key="1">
    <citation type="submission" date="2019-03" db="EMBL/GenBank/DDBJ databases">
        <title>Single cell metagenomics reveals metabolic interactions within the superorganism composed of flagellate Streblomastix strix and complex community of Bacteroidetes bacteria on its surface.</title>
        <authorList>
            <person name="Treitli S.C."/>
            <person name="Kolisko M."/>
            <person name="Husnik F."/>
            <person name="Keeling P."/>
            <person name="Hampl V."/>
        </authorList>
    </citation>
    <scope>NUCLEOTIDE SEQUENCE [LARGE SCALE GENOMIC DNA]</scope>
    <source>
        <strain evidence="1">ST1C</strain>
    </source>
</reference>
<sequence length="180" mass="20365">MTVPSEYNVIGGLLGLGQDILLILLSELMLIPNAVQFVGSCKKTLQLKNHQRFYKIIETLNYPIEIHNTDPIDFEITDIDGFQKKISKKFNKDNAVSLTQILEDGIWSIETMFNTTTVYNGNCGIGIMSDSYSFPAGTNPYYGPHFGKGLFVIKEKEHLEILDSPIIKQQDLNLIQQKEH</sequence>
<name>A0A5J4T5I8_9EUKA</name>